<feature type="domain" description="Protein glutaminase" evidence="1">
    <location>
        <begin position="92"/>
        <end position="179"/>
    </location>
</feature>
<protein>
    <recommendedName>
        <fullName evidence="1">Protein glutaminase domain-containing protein</fullName>
    </recommendedName>
</protein>
<dbReference type="AlphaFoldDB" id="A0A545UFJ6"/>
<dbReference type="RefSeq" id="WP_142892755.1">
    <property type="nucleotide sequence ID" value="NZ_ML660162.1"/>
</dbReference>
<evidence type="ECO:0000259" key="1">
    <source>
        <dbReference type="Pfam" id="PF18626"/>
    </source>
</evidence>
<organism evidence="2 3">
    <name type="scientific">Aliikangiella coralliicola</name>
    <dbReference type="NCBI Taxonomy" id="2592383"/>
    <lineage>
        <taxon>Bacteria</taxon>
        <taxon>Pseudomonadati</taxon>
        <taxon>Pseudomonadota</taxon>
        <taxon>Gammaproteobacteria</taxon>
        <taxon>Oceanospirillales</taxon>
        <taxon>Pleioneaceae</taxon>
        <taxon>Aliikangiella</taxon>
    </lineage>
</organism>
<keyword evidence="3" id="KW-1185">Reference proteome</keyword>
<name>A0A545UFJ6_9GAMM</name>
<accession>A0A545UFJ6</accession>
<dbReference type="InterPro" id="IPR041325">
    <property type="entry name" value="Gln_deamidase_2"/>
</dbReference>
<dbReference type="PROSITE" id="PS51257">
    <property type="entry name" value="PROKAR_LIPOPROTEIN"/>
    <property type="match status" value="1"/>
</dbReference>
<evidence type="ECO:0000313" key="2">
    <source>
        <dbReference type="EMBL" id="TQV88246.1"/>
    </source>
</evidence>
<dbReference type="Gene3D" id="3.10.620.30">
    <property type="match status" value="1"/>
</dbReference>
<sequence length="308" mass="34026">MKSRLSILLIASFLAGCTSIKSNQNLRTSSQSVSPQSAENFSQAVAFVPTSMFVDPSNKKLDDFVVTAQLPKAEAQLRAKLATLPEFPNNSYSGCHVRAHFDYLQLKEIEDANIYKVWLFSSALVSPALGGSISFTPENGNKASWDYHVAVAYTDNNQNEWILDRLISEEPMLISDWVGQFEINGYAVLTRMPPESYLFNKSTVPASDPVNYPNGFLAHFIPKNVFNGTFYPYAGDSAAQHWGASDLAADSLSSSLQNGDFPSCEWKEIASQTLELKLAVAKNQIPLGCEEAKNLFSEQFEVWVARGL</sequence>
<reference evidence="2 3" key="1">
    <citation type="submission" date="2019-07" db="EMBL/GenBank/DDBJ databases">
        <title>Draft genome for Aliikangiella sp. M105.</title>
        <authorList>
            <person name="Wang G."/>
        </authorList>
    </citation>
    <scope>NUCLEOTIDE SEQUENCE [LARGE SCALE GENOMIC DNA]</scope>
    <source>
        <strain evidence="2 3">M105</strain>
    </source>
</reference>
<evidence type="ECO:0000313" key="3">
    <source>
        <dbReference type="Proteomes" id="UP000315439"/>
    </source>
</evidence>
<dbReference type="OrthoDB" id="5495954at2"/>
<gene>
    <name evidence="2" type="ORF">FLL46_06890</name>
</gene>
<dbReference type="Proteomes" id="UP000315439">
    <property type="component" value="Unassembled WGS sequence"/>
</dbReference>
<proteinExistence type="predicted"/>
<dbReference type="Pfam" id="PF18626">
    <property type="entry name" value="Gln_deamidase_2"/>
    <property type="match status" value="1"/>
</dbReference>
<dbReference type="EMBL" id="VIKS01000004">
    <property type="protein sequence ID" value="TQV88246.1"/>
    <property type="molecule type" value="Genomic_DNA"/>
</dbReference>
<comment type="caution">
    <text evidence="2">The sequence shown here is derived from an EMBL/GenBank/DDBJ whole genome shotgun (WGS) entry which is preliminary data.</text>
</comment>